<reference evidence="1" key="1">
    <citation type="submission" date="2021-02" db="EMBL/GenBank/DDBJ databases">
        <authorList>
            <person name="Nowell W R."/>
        </authorList>
    </citation>
    <scope>NUCLEOTIDE SEQUENCE</scope>
</reference>
<dbReference type="EMBL" id="CAJNOQ010029983">
    <property type="protein sequence ID" value="CAF1571912.1"/>
    <property type="molecule type" value="Genomic_DNA"/>
</dbReference>
<organism evidence="1 3">
    <name type="scientific">Didymodactylos carnosus</name>
    <dbReference type="NCBI Taxonomy" id="1234261"/>
    <lineage>
        <taxon>Eukaryota</taxon>
        <taxon>Metazoa</taxon>
        <taxon>Spiralia</taxon>
        <taxon>Gnathifera</taxon>
        <taxon>Rotifera</taxon>
        <taxon>Eurotatoria</taxon>
        <taxon>Bdelloidea</taxon>
        <taxon>Philodinida</taxon>
        <taxon>Philodinidae</taxon>
        <taxon>Didymodactylos</taxon>
    </lineage>
</organism>
<gene>
    <name evidence="1" type="ORF">GPM918_LOCUS40457</name>
    <name evidence="2" type="ORF">SRO942_LOCUS41401</name>
</gene>
<evidence type="ECO:0000313" key="1">
    <source>
        <dbReference type="EMBL" id="CAF1571912.1"/>
    </source>
</evidence>
<dbReference type="EMBL" id="CAJOBC010095818">
    <property type="protein sequence ID" value="CAF4435514.1"/>
    <property type="molecule type" value="Genomic_DNA"/>
</dbReference>
<name>A0A815YKQ2_9BILA</name>
<accession>A0A815YKQ2</accession>
<evidence type="ECO:0000313" key="2">
    <source>
        <dbReference type="EMBL" id="CAF4435514.1"/>
    </source>
</evidence>
<evidence type="ECO:0000313" key="3">
    <source>
        <dbReference type="Proteomes" id="UP000663829"/>
    </source>
</evidence>
<dbReference type="Proteomes" id="UP000663829">
    <property type="component" value="Unassembled WGS sequence"/>
</dbReference>
<sequence>GHGGTTPHGSYLVTNDNKMLISSELSNILRTAKTNKIILMFDSCYAGGMSNPFIWGANMCKEGIHILCASRGSELSYQGDTNGIFTKYLIQGLRGEYHCRTNNCPQCTTRTTNLRQATIQKVTSTELSTYLTHAVSGRQNFAYTAINGSEFDISFIN</sequence>
<feature type="non-terminal residue" evidence="1">
    <location>
        <position position="1"/>
    </location>
</feature>
<protein>
    <submittedName>
        <fullName evidence="1">Uncharacterized protein</fullName>
    </submittedName>
</protein>
<dbReference type="Gene3D" id="3.40.50.1460">
    <property type="match status" value="1"/>
</dbReference>
<dbReference type="AlphaFoldDB" id="A0A815YKQ2"/>
<comment type="caution">
    <text evidence="1">The sequence shown here is derived from an EMBL/GenBank/DDBJ whole genome shotgun (WGS) entry which is preliminary data.</text>
</comment>
<dbReference type="Proteomes" id="UP000681722">
    <property type="component" value="Unassembled WGS sequence"/>
</dbReference>
<keyword evidence="3" id="KW-1185">Reference proteome</keyword>
<proteinExistence type="predicted"/>